<dbReference type="GeneID" id="26901138"/>
<dbReference type="EMBL" id="LGTL01000001">
    <property type="protein sequence ID" value="KPA86774.1"/>
    <property type="molecule type" value="Genomic_DNA"/>
</dbReference>
<dbReference type="OrthoDB" id="273566at2759"/>
<feature type="compositionally biased region" description="Low complexity" evidence="1">
    <location>
        <begin position="438"/>
        <end position="449"/>
    </location>
</feature>
<dbReference type="RefSeq" id="XP_015665213.1">
    <property type="nucleotide sequence ID" value="XM_015797205.1"/>
</dbReference>
<reference evidence="2 3" key="1">
    <citation type="submission" date="2015-07" db="EMBL/GenBank/DDBJ databases">
        <title>High-quality genome of monoxenous trypanosomatid Leptomonas pyrrhocoris.</title>
        <authorList>
            <person name="Flegontov P."/>
            <person name="Butenko A."/>
            <person name="Firsov S."/>
            <person name="Vlcek C."/>
            <person name="Logacheva M.D."/>
            <person name="Field M."/>
            <person name="Filatov D."/>
            <person name="Flegontova O."/>
            <person name="Gerasimov E."/>
            <person name="Jackson A.P."/>
            <person name="Kelly S."/>
            <person name="Opperdoes F."/>
            <person name="O'Reilly A."/>
            <person name="Votypka J."/>
            <person name="Yurchenko V."/>
            <person name="Lukes J."/>
        </authorList>
    </citation>
    <scope>NUCLEOTIDE SEQUENCE [LARGE SCALE GENOMIC DNA]</scope>
    <source>
        <strain evidence="2">H10</strain>
    </source>
</reference>
<protein>
    <submittedName>
        <fullName evidence="2">Uncharacterized protein</fullName>
    </submittedName>
</protein>
<evidence type="ECO:0000313" key="3">
    <source>
        <dbReference type="Proteomes" id="UP000037923"/>
    </source>
</evidence>
<feature type="compositionally biased region" description="Low complexity" evidence="1">
    <location>
        <begin position="494"/>
        <end position="512"/>
    </location>
</feature>
<organism evidence="2 3">
    <name type="scientific">Leptomonas pyrrhocoris</name>
    <name type="common">Firebug parasite</name>
    <dbReference type="NCBI Taxonomy" id="157538"/>
    <lineage>
        <taxon>Eukaryota</taxon>
        <taxon>Discoba</taxon>
        <taxon>Euglenozoa</taxon>
        <taxon>Kinetoplastea</taxon>
        <taxon>Metakinetoplastina</taxon>
        <taxon>Trypanosomatida</taxon>
        <taxon>Trypanosomatidae</taxon>
        <taxon>Leishmaniinae</taxon>
        <taxon>Leptomonas</taxon>
    </lineage>
</organism>
<feature type="region of interest" description="Disordered" evidence="1">
    <location>
        <begin position="1"/>
        <end position="77"/>
    </location>
</feature>
<gene>
    <name evidence="2" type="ORF">ABB37_00841</name>
</gene>
<dbReference type="Proteomes" id="UP000037923">
    <property type="component" value="Unassembled WGS sequence"/>
</dbReference>
<feature type="compositionally biased region" description="Low complexity" evidence="1">
    <location>
        <begin position="522"/>
        <end position="539"/>
    </location>
</feature>
<feature type="region of interest" description="Disordered" evidence="1">
    <location>
        <begin position="494"/>
        <end position="550"/>
    </location>
</feature>
<comment type="caution">
    <text evidence="2">The sequence shown here is derived from an EMBL/GenBank/DDBJ whole genome shotgun (WGS) entry which is preliminary data.</text>
</comment>
<evidence type="ECO:0000256" key="1">
    <source>
        <dbReference type="SAM" id="MobiDB-lite"/>
    </source>
</evidence>
<keyword evidence="3" id="KW-1185">Reference proteome</keyword>
<feature type="compositionally biased region" description="Polar residues" evidence="1">
    <location>
        <begin position="52"/>
        <end position="68"/>
    </location>
</feature>
<evidence type="ECO:0000313" key="2">
    <source>
        <dbReference type="EMBL" id="KPA86774.1"/>
    </source>
</evidence>
<feature type="compositionally biased region" description="Polar residues" evidence="1">
    <location>
        <begin position="1"/>
        <end position="17"/>
    </location>
</feature>
<sequence>MSSLNDGSGPTKSQNDSIPLDDEESSMSIYSDEEEGEYDPSNEPSEVGHSSLDYSSVSRTYLSQSQSRGPAPQSEDYTATASYYSNGAGGSNSYGYDDEDYEYSSGYDSMTYGDASLRSPNSELSSTFASFYYENEFMIKARSTLRFLRRPLYYFAFAAAGSGAVGSVFRLATTVVKRHLDSGVDLVDASLSALPGGAGSALQSAGLGAGAQLPSGYPNVPAWLQEVRASLPSVVEAPAAWLLQRNNIPVLSDLVSQQQQKQLPISATASARFGSQVSSGVQEAWCSWQKTGPAIPVALFLPLFSVVAVKVAQHVRPNPHSLSVLLRAQQDAEDAEVASAYLSTTSPARPVSLSASPIVAAAAGTAAGDGAAASALSSARSTSSMDVPPTSRAAAPSPPQVPPVDIASATRAAALDDPTATPEARQPAAGTLSRNNVSPTTTGITPSSTDDFASEPRERSRSTTQAPLTHRHVAGDGVEEEDIDVDTGARVQMPSASAAAKGDAYDPAAKPKSPAPQPPQPAAALSVAGSTVTTGSTTAQGRLGQQRGSTLRGDVVAAVAGTPDVREANVALVAAARYGCSAVLLPASLEHAAGLLEAPPSLAVEFVHDVVVSAVGVAGRRGLALLGVTAQRWDARSLPLDTFAHPVNALYLFVSHESDSPAAVAAMSEVVQQSVFLGTSRGELPANQVFYDRLRKEKAAS</sequence>
<feature type="region of interest" description="Disordered" evidence="1">
    <location>
        <begin position="380"/>
        <end position="482"/>
    </location>
</feature>
<dbReference type="VEuPathDB" id="TriTrypDB:LpyrH10_01_8410"/>
<dbReference type="AlphaFoldDB" id="A0A0N0VI38"/>
<feature type="compositionally biased region" description="Low complexity" evidence="1">
    <location>
        <begin position="380"/>
        <end position="395"/>
    </location>
</feature>
<proteinExistence type="predicted"/>
<feature type="compositionally biased region" description="Acidic residues" evidence="1">
    <location>
        <begin position="19"/>
        <end position="40"/>
    </location>
</feature>
<name>A0A0N0VI38_LEPPY</name>
<dbReference type="OMA" id="NQVFYDR"/>
<accession>A0A0N0VI38</accession>